<dbReference type="EMBL" id="VSRR010117666">
    <property type="protein sequence ID" value="MPC99270.1"/>
    <property type="molecule type" value="Genomic_DNA"/>
</dbReference>
<name>A0A5B7JR34_PORTR</name>
<keyword evidence="2" id="KW-1185">Reference proteome</keyword>
<reference evidence="1 2" key="1">
    <citation type="submission" date="2019-05" db="EMBL/GenBank/DDBJ databases">
        <title>Another draft genome of Portunus trituberculatus and its Hox gene families provides insights of decapod evolution.</title>
        <authorList>
            <person name="Jeong J.-H."/>
            <person name="Song I."/>
            <person name="Kim S."/>
            <person name="Choi T."/>
            <person name="Kim D."/>
            <person name="Ryu S."/>
            <person name="Kim W."/>
        </authorList>
    </citation>
    <scope>NUCLEOTIDE SEQUENCE [LARGE SCALE GENOMIC DNA]</scope>
    <source>
        <tissue evidence="1">Muscle</tissue>
    </source>
</reference>
<evidence type="ECO:0000313" key="2">
    <source>
        <dbReference type="Proteomes" id="UP000324222"/>
    </source>
</evidence>
<comment type="caution">
    <text evidence="1">The sequence shown here is derived from an EMBL/GenBank/DDBJ whole genome shotgun (WGS) entry which is preliminary data.</text>
</comment>
<gene>
    <name evidence="1" type="ORF">E2C01_094674</name>
</gene>
<organism evidence="1 2">
    <name type="scientific">Portunus trituberculatus</name>
    <name type="common">Swimming crab</name>
    <name type="synonym">Neptunus trituberculatus</name>
    <dbReference type="NCBI Taxonomy" id="210409"/>
    <lineage>
        <taxon>Eukaryota</taxon>
        <taxon>Metazoa</taxon>
        <taxon>Ecdysozoa</taxon>
        <taxon>Arthropoda</taxon>
        <taxon>Crustacea</taxon>
        <taxon>Multicrustacea</taxon>
        <taxon>Malacostraca</taxon>
        <taxon>Eumalacostraca</taxon>
        <taxon>Eucarida</taxon>
        <taxon>Decapoda</taxon>
        <taxon>Pleocyemata</taxon>
        <taxon>Brachyura</taxon>
        <taxon>Eubrachyura</taxon>
        <taxon>Portunoidea</taxon>
        <taxon>Portunidae</taxon>
        <taxon>Portuninae</taxon>
        <taxon>Portunus</taxon>
    </lineage>
</organism>
<proteinExistence type="predicted"/>
<dbReference type="Proteomes" id="UP000324222">
    <property type="component" value="Unassembled WGS sequence"/>
</dbReference>
<protein>
    <submittedName>
        <fullName evidence="1">Uncharacterized protein</fullName>
    </submittedName>
</protein>
<sequence length="95" mass="10278">MGGREMCGAGSVGRDRWPCEVSQVAAWRRPGGVCDRCAGSLAASTHQQRLCLRPRRLIIKETVCRRCSCGFEHAAAPTPQLAGAWSTEHLTPGRS</sequence>
<accession>A0A5B7JR34</accession>
<evidence type="ECO:0000313" key="1">
    <source>
        <dbReference type="EMBL" id="MPC99270.1"/>
    </source>
</evidence>
<dbReference type="AlphaFoldDB" id="A0A5B7JR34"/>